<evidence type="ECO:0000256" key="3">
    <source>
        <dbReference type="ARBA" id="ARBA00022840"/>
    </source>
</evidence>
<dbReference type="GO" id="GO:0004066">
    <property type="term" value="F:asparagine synthase (glutamine-hydrolyzing) activity"/>
    <property type="evidence" value="ECO:0007669"/>
    <property type="project" value="InterPro"/>
</dbReference>
<dbReference type="InterPro" id="IPR033738">
    <property type="entry name" value="AsnB_N"/>
</dbReference>
<feature type="binding site" evidence="7">
    <location>
        <begin position="409"/>
        <end position="410"/>
    </location>
    <ligand>
        <name>ATP</name>
        <dbReference type="ChEBI" id="CHEBI:30616"/>
    </ligand>
</feature>
<dbReference type="PROSITE" id="PS51278">
    <property type="entry name" value="GATASE_TYPE_2"/>
    <property type="match status" value="1"/>
</dbReference>
<keyword evidence="2 5" id="KW-0547">Nucleotide-binding</keyword>
<sequence>MDGDSPGVSSIPFPKEGRWIRFLLACSTFLKLLLLMCGLTSVFYPDSAVRPTASALAADLEASLESIKHRGPDSRGIYISPDIRVGLGHVRLSIIDLATGQQPLSDEDELIHCVVTGELYDHERIRAELENKGHTFKTKSDSELVVQLYKRDGINLLFHLRGEFAFVLYDVKRRFLFAARDRFGIKPLYYTVSNNRIMFASEIKAFMGLGWRAEWDIDSIVHNGEVSDERTVFKGVQKLAAGHFALCGASGYIRTERYWDMTYPAADAPFTSTIDTAISNVRNLLVESVRLRLRSDVPLAVYLSGGIDSSAVAGIATHLLREKDPDAKLTAFTLAYVEDERTDESPIALRTATHLGAEVKLVEATESALIGVFEESVWHSEMVNATFHGAGKMLLSKALRSNGFKVALSGEGADEVFGGYSWFPLDYLRRPDPAAASLGIHLPSDEDRRMMLANLERSAGAGVFSSVNVDVANSSLIKISSHHVTATLIPFYSATFKPEIIEITGEPEIARQIVEGIDPRVRHNSILDTWHSLNVALYLTAKTFLGRIILNQVGDRADMANAVENRVSCLDHRLVEYVNTLPPSLKIMPVAGRNDAWSFDEKWILRQAVKPFVTDEIYRRKKAAYNPPPRPTASTGLAPIQLHLKQRITQASVERVGIFHWPHIRDTLTDYLESPDFHASGALDERARILLGVLSFIVLQERFNVPTFNF</sequence>
<name>A0A8H6ZD91_9AGAR</name>
<evidence type="ECO:0000259" key="9">
    <source>
        <dbReference type="PROSITE" id="PS51278"/>
    </source>
</evidence>
<feature type="site" description="Important for beta-aspartyl-AMP intermediate formation" evidence="8">
    <location>
        <position position="411"/>
    </location>
</feature>
<dbReference type="CDD" id="cd00712">
    <property type="entry name" value="AsnB"/>
    <property type="match status" value="1"/>
</dbReference>
<keyword evidence="6" id="KW-0061">Asparagine biosynthesis</keyword>
<dbReference type="InterPro" id="IPR014729">
    <property type="entry name" value="Rossmann-like_a/b/a_fold"/>
</dbReference>
<dbReference type="InterPro" id="IPR006426">
    <property type="entry name" value="Asn_synth_AEB"/>
</dbReference>
<dbReference type="Pfam" id="PF00733">
    <property type="entry name" value="Asn_synthase"/>
    <property type="match status" value="1"/>
</dbReference>
<organism evidence="10 11">
    <name type="scientific">Mycena sanguinolenta</name>
    <dbReference type="NCBI Taxonomy" id="230812"/>
    <lineage>
        <taxon>Eukaryota</taxon>
        <taxon>Fungi</taxon>
        <taxon>Dikarya</taxon>
        <taxon>Basidiomycota</taxon>
        <taxon>Agaricomycotina</taxon>
        <taxon>Agaricomycetes</taxon>
        <taxon>Agaricomycetidae</taxon>
        <taxon>Agaricales</taxon>
        <taxon>Marasmiineae</taxon>
        <taxon>Mycenaceae</taxon>
        <taxon>Mycena</taxon>
    </lineage>
</organism>
<dbReference type="SUPFAM" id="SSF52402">
    <property type="entry name" value="Adenine nucleotide alpha hydrolases-like"/>
    <property type="match status" value="1"/>
</dbReference>
<dbReference type="OrthoDB" id="409189at2759"/>
<evidence type="ECO:0000313" key="10">
    <source>
        <dbReference type="EMBL" id="KAF7376905.1"/>
    </source>
</evidence>
<dbReference type="Pfam" id="PF13537">
    <property type="entry name" value="GATase_7"/>
    <property type="match status" value="1"/>
</dbReference>
<reference evidence="10" key="1">
    <citation type="submission" date="2020-05" db="EMBL/GenBank/DDBJ databases">
        <title>Mycena genomes resolve the evolution of fungal bioluminescence.</title>
        <authorList>
            <person name="Tsai I.J."/>
        </authorList>
    </citation>
    <scope>NUCLEOTIDE SEQUENCE</scope>
    <source>
        <strain evidence="10">160909Yilan</strain>
    </source>
</reference>
<dbReference type="Gene3D" id="3.40.50.620">
    <property type="entry name" value="HUPs"/>
    <property type="match status" value="1"/>
</dbReference>
<dbReference type="EMBL" id="JACAZH010000001">
    <property type="protein sequence ID" value="KAF7376905.1"/>
    <property type="molecule type" value="Genomic_DNA"/>
</dbReference>
<evidence type="ECO:0000313" key="11">
    <source>
        <dbReference type="Proteomes" id="UP000623467"/>
    </source>
</evidence>
<feature type="binding site" evidence="7">
    <location>
        <position position="141"/>
    </location>
    <ligand>
        <name>L-glutamine</name>
        <dbReference type="ChEBI" id="CHEBI:58359"/>
    </ligand>
</feature>
<dbReference type="Proteomes" id="UP000623467">
    <property type="component" value="Unassembled WGS sequence"/>
</dbReference>
<evidence type="ECO:0000256" key="8">
    <source>
        <dbReference type="PIRSR" id="PIRSR001589-3"/>
    </source>
</evidence>
<evidence type="ECO:0000256" key="2">
    <source>
        <dbReference type="ARBA" id="ARBA00022741"/>
    </source>
</evidence>
<comment type="similarity">
    <text evidence="1">Belongs to the asparagine synthetase family.</text>
</comment>
<dbReference type="GO" id="GO:0005524">
    <property type="term" value="F:ATP binding"/>
    <property type="evidence" value="ECO:0007669"/>
    <property type="project" value="UniProtKB-KW"/>
</dbReference>
<feature type="active site" description="For GATase activity" evidence="6">
    <location>
        <position position="37"/>
    </location>
</feature>
<evidence type="ECO:0000256" key="5">
    <source>
        <dbReference type="PIRNR" id="PIRNR001589"/>
    </source>
</evidence>
<protein>
    <submittedName>
        <fullName evidence="10">Asparagine synthetase domain-containing protein</fullName>
    </submittedName>
</protein>
<comment type="caution">
    <text evidence="10">The sequence shown here is derived from an EMBL/GenBank/DDBJ whole genome shotgun (WGS) entry which is preliminary data.</text>
</comment>
<keyword evidence="4 6" id="KW-0315">Glutamine amidotransferase</keyword>
<dbReference type="Gene3D" id="3.60.20.10">
    <property type="entry name" value="Glutamine Phosphoribosylpyrophosphate, subunit 1, domain 1"/>
    <property type="match status" value="1"/>
</dbReference>
<dbReference type="InterPro" id="IPR017932">
    <property type="entry name" value="GATase_2_dom"/>
</dbReference>
<dbReference type="GO" id="GO:0006529">
    <property type="term" value="P:asparagine biosynthetic process"/>
    <property type="evidence" value="ECO:0007669"/>
    <property type="project" value="UniProtKB-KW"/>
</dbReference>
<evidence type="ECO:0000256" key="4">
    <source>
        <dbReference type="ARBA" id="ARBA00022962"/>
    </source>
</evidence>
<keyword evidence="3 5" id="KW-0067">ATP-binding</keyword>
<keyword evidence="11" id="KW-1185">Reference proteome</keyword>
<dbReference type="InterPro" id="IPR029055">
    <property type="entry name" value="Ntn_hydrolases_N"/>
</dbReference>
<dbReference type="GO" id="GO:0005829">
    <property type="term" value="C:cytosol"/>
    <property type="evidence" value="ECO:0007669"/>
    <property type="project" value="TreeGrafter"/>
</dbReference>
<dbReference type="PIRSF" id="PIRSF001589">
    <property type="entry name" value="Asn_synthetase_glu-h"/>
    <property type="match status" value="1"/>
</dbReference>
<dbReference type="AlphaFoldDB" id="A0A8H6ZD91"/>
<dbReference type="InterPro" id="IPR051786">
    <property type="entry name" value="ASN_synthetase/amidase"/>
</dbReference>
<keyword evidence="6" id="KW-0028">Amino-acid biosynthesis</keyword>
<dbReference type="InterPro" id="IPR001962">
    <property type="entry name" value="Asn_synthase"/>
</dbReference>
<evidence type="ECO:0000256" key="1">
    <source>
        <dbReference type="ARBA" id="ARBA00005752"/>
    </source>
</evidence>
<dbReference type="SUPFAM" id="SSF56235">
    <property type="entry name" value="N-terminal nucleophile aminohydrolases (Ntn hydrolases)"/>
    <property type="match status" value="1"/>
</dbReference>
<dbReference type="CDD" id="cd01991">
    <property type="entry name" value="Asn_synthase_B_C"/>
    <property type="match status" value="1"/>
</dbReference>
<dbReference type="NCBIfam" id="TIGR01536">
    <property type="entry name" value="asn_synth_AEB"/>
    <property type="match status" value="1"/>
</dbReference>
<accession>A0A8H6ZD91</accession>
<gene>
    <name evidence="10" type="ORF">MSAN_00108200</name>
</gene>
<dbReference type="PANTHER" id="PTHR43284">
    <property type="entry name" value="ASPARAGINE SYNTHETASE (GLUTAMINE-HYDROLYZING)"/>
    <property type="match status" value="1"/>
</dbReference>
<feature type="domain" description="Glutamine amidotransferase type-2" evidence="9">
    <location>
        <begin position="37"/>
        <end position="250"/>
    </location>
</feature>
<evidence type="ECO:0000256" key="6">
    <source>
        <dbReference type="PIRSR" id="PIRSR001589-1"/>
    </source>
</evidence>
<evidence type="ECO:0000256" key="7">
    <source>
        <dbReference type="PIRSR" id="PIRSR001589-2"/>
    </source>
</evidence>
<proteinExistence type="inferred from homology"/>
<dbReference type="PANTHER" id="PTHR43284:SF1">
    <property type="entry name" value="ASPARAGINE SYNTHETASE"/>
    <property type="match status" value="1"/>
</dbReference>